<dbReference type="InterPro" id="IPR025303">
    <property type="entry name" value="PdaC"/>
</dbReference>
<proteinExistence type="predicted"/>
<feature type="domain" description="Deacetylase PdaC" evidence="2">
    <location>
        <begin position="65"/>
        <end position="156"/>
    </location>
</feature>
<keyword evidence="4" id="KW-1185">Reference proteome</keyword>
<dbReference type="STRING" id="56193.YP76_15470"/>
<gene>
    <name evidence="3" type="ORF">YP76_15470</name>
</gene>
<dbReference type="Proteomes" id="UP000033874">
    <property type="component" value="Unassembled WGS sequence"/>
</dbReference>
<dbReference type="PROSITE" id="PS51257">
    <property type="entry name" value="PROKAR_LIPOPROTEIN"/>
    <property type="match status" value="1"/>
</dbReference>
<dbReference type="RefSeq" id="WP_046764526.1">
    <property type="nucleotide sequence ID" value="NZ_LBIC01000007.1"/>
</dbReference>
<sequence>MRDIQGRGQAAPLVVVALLLAACSSAENAADSVHEPGNNVMATQFANRMSGQPAPPPPAKPFERKEKTDLLEFAYSYPAVAAQIPVLVDRFDRQLTVGRADALKMAREDRKAAESGGFPFHAHSLETHWKVRADTPRFLALESESYSYTGGAHGMTGYDALLWDKARKRETAFTAVMTTPAAFAAAIRDRFCDALDKARAEKRGEPVKRSADDDFTKCIDPMQQVLVPTSKDGKLIDGVTVVIGPYSAGPYAEGSYDIALPVDAAMRKAIKTEYQDAFIAAR</sequence>
<dbReference type="PATRIC" id="fig|56193.3.peg.3232"/>
<evidence type="ECO:0000313" key="4">
    <source>
        <dbReference type="Proteomes" id="UP000033874"/>
    </source>
</evidence>
<name>A0A0M3AR49_9SPHN</name>
<protein>
    <recommendedName>
        <fullName evidence="2">Deacetylase PdaC domain-containing protein</fullName>
    </recommendedName>
</protein>
<dbReference type="AlphaFoldDB" id="A0A0M3AR49"/>
<evidence type="ECO:0000259" key="2">
    <source>
        <dbReference type="Pfam" id="PF13739"/>
    </source>
</evidence>
<comment type="caution">
    <text evidence="3">The sequence shown here is derived from an EMBL/GenBank/DDBJ whole genome shotgun (WGS) entry which is preliminary data.</text>
</comment>
<dbReference type="Pfam" id="PF13739">
    <property type="entry name" value="PdaC"/>
    <property type="match status" value="1"/>
</dbReference>
<feature type="signal peptide" evidence="1">
    <location>
        <begin position="1"/>
        <end position="29"/>
    </location>
</feature>
<dbReference type="Gene3D" id="3.30.565.40">
    <property type="entry name" value="Fervidobacterium nodosum Rt17-B1 like"/>
    <property type="match status" value="1"/>
</dbReference>
<accession>A0A0M3AR49</accession>
<reference evidence="3 4" key="1">
    <citation type="submission" date="2015-04" db="EMBL/GenBank/DDBJ databases">
        <title>Genome sequence of aromatic hydrocarbons-degrading Sphingobium chungbukense DJ77.</title>
        <authorList>
            <person name="Kim Y.-C."/>
            <person name="Chae J.-C."/>
        </authorList>
    </citation>
    <scope>NUCLEOTIDE SEQUENCE [LARGE SCALE GENOMIC DNA]</scope>
    <source>
        <strain evidence="3 4">DJ77</strain>
    </source>
</reference>
<dbReference type="EMBL" id="LBIC01000007">
    <property type="protein sequence ID" value="KKW91009.1"/>
    <property type="molecule type" value="Genomic_DNA"/>
</dbReference>
<feature type="chain" id="PRO_5005650523" description="Deacetylase PdaC domain-containing protein" evidence="1">
    <location>
        <begin position="30"/>
        <end position="282"/>
    </location>
</feature>
<evidence type="ECO:0000313" key="3">
    <source>
        <dbReference type="EMBL" id="KKW91009.1"/>
    </source>
</evidence>
<organism evidence="3 4">
    <name type="scientific">Sphingobium chungbukense</name>
    <dbReference type="NCBI Taxonomy" id="56193"/>
    <lineage>
        <taxon>Bacteria</taxon>
        <taxon>Pseudomonadati</taxon>
        <taxon>Pseudomonadota</taxon>
        <taxon>Alphaproteobacteria</taxon>
        <taxon>Sphingomonadales</taxon>
        <taxon>Sphingomonadaceae</taxon>
        <taxon>Sphingobium</taxon>
    </lineage>
</organism>
<keyword evidence="1" id="KW-0732">Signal</keyword>
<evidence type="ECO:0000256" key="1">
    <source>
        <dbReference type="SAM" id="SignalP"/>
    </source>
</evidence>